<dbReference type="CDD" id="cd00030">
    <property type="entry name" value="C2"/>
    <property type="match status" value="1"/>
</dbReference>
<accession>A0ABR2L0V4</accession>
<organism evidence="4 5">
    <name type="scientific">Tritrichomonas musculus</name>
    <dbReference type="NCBI Taxonomy" id="1915356"/>
    <lineage>
        <taxon>Eukaryota</taxon>
        <taxon>Metamonada</taxon>
        <taxon>Parabasalia</taxon>
        <taxon>Tritrichomonadida</taxon>
        <taxon>Tritrichomonadidae</taxon>
        <taxon>Tritrichomonas</taxon>
    </lineage>
</organism>
<name>A0ABR2L0V4_9EUKA</name>
<dbReference type="EMBL" id="JAPFFF010000002">
    <property type="protein sequence ID" value="KAK8896999.1"/>
    <property type="molecule type" value="Genomic_DNA"/>
</dbReference>
<evidence type="ECO:0000313" key="4">
    <source>
        <dbReference type="EMBL" id="KAK8896999.1"/>
    </source>
</evidence>
<dbReference type="InterPro" id="IPR000008">
    <property type="entry name" value="C2_dom"/>
</dbReference>
<reference evidence="4 5" key="1">
    <citation type="submission" date="2024-04" db="EMBL/GenBank/DDBJ databases">
        <title>Tritrichomonas musculus Genome.</title>
        <authorList>
            <person name="Alves-Ferreira E."/>
            <person name="Grigg M."/>
            <person name="Lorenzi H."/>
            <person name="Galac M."/>
        </authorList>
    </citation>
    <scope>NUCLEOTIDE SEQUENCE [LARGE SCALE GENOMIC DNA]</scope>
    <source>
        <strain evidence="4 5">EAF2021</strain>
    </source>
</reference>
<keyword evidence="1" id="KW-0479">Metal-binding</keyword>
<dbReference type="Gene3D" id="2.60.40.150">
    <property type="entry name" value="C2 domain"/>
    <property type="match status" value="1"/>
</dbReference>
<comment type="caution">
    <text evidence="4">The sequence shown here is derived from an EMBL/GenBank/DDBJ whole genome shotgun (WGS) entry which is preliminary data.</text>
</comment>
<sequence length="138" mass="16128">MILHIRAIEACNVPKKDIIGLSDPYLKFETSTSTQKWKTKYIRNTKTPEWNEEFHIPITSLLNDILYVSLWDKDDISKDDFISSIDFNIRDEFPLGKVLDKWYQMRPGEGTKEGGKVRLIIQLNKSGYEPFSEEEILT</sequence>
<dbReference type="Proteomes" id="UP001470230">
    <property type="component" value="Unassembled WGS sequence"/>
</dbReference>
<dbReference type="PROSITE" id="PS50004">
    <property type="entry name" value="C2"/>
    <property type="match status" value="1"/>
</dbReference>
<dbReference type="Pfam" id="PF00168">
    <property type="entry name" value="C2"/>
    <property type="match status" value="1"/>
</dbReference>
<dbReference type="PANTHER" id="PTHR45911:SF4">
    <property type="entry name" value="MULTIPLE C2 AND TRANSMEMBRANE DOMAIN-CONTAINING PROTEIN"/>
    <property type="match status" value="1"/>
</dbReference>
<dbReference type="SUPFAM" id="SSF49562">
    <property type="entry name" value="C2 domain (Calcium/lipid-binding domain, CaLB)"/>
    <property type="match status" value="1"/>
</dbReference>
<dbReference type="PRINTS" id="PR00360">
    <property type="entry name" value="C2DOMAIN"/>
</dbReference>
<protein>
    <submittedName>
        <fullName evidence="4">Protein Aster-C</fullName>
    </submittedName>
</protein>
<keyword evidence="2" id="KW-0106">Calcium</keyword>
<dbReference type="PANTHER" id="PTHR45911">
    <property type="entry name" value="C2 DOMAIN-CONTAINING PROTEIN"/>
    <property type="match status" value="1"/>
</dbReference>
<dbReference type="SMART" id="SM00239">
    <property type="entry name" value="C2"/>
    <property type="match status" value="1"/>
</dbReference>
<proteinExistence type="predicted"/>
<evidence type="ECO:0000313" key="5">
    <source>
        <dbReference type="Proteomes" id="UP001470230"/>
    </source>
</evidence>
<dbReference type="InterPro" id="IPR035892">
    <property type="entry name" value="C2_domain_sf"/>
</dbReference>
<evidence type="ECO:0000256" key="2">
    <source>
        <dbReference type="ARBA" id="ARBA00022837"/>
    </source>
</evidence>
<evidence type="ECO:0000256" key="1">
    <source>
        <dbReference type="ARBA" id="ARBA00022723"/>
    </source>
</evidence>
<feature type="domain" description="C2" evidence="3">
    <location>
        <begin position="1"/>
        <end position="103"/>
    </location>
</feature>
<gene>
    <name evidence="4" type="ORF">M9Y10_014931</name>
</gene>
<keyword evidence="5" id="KW-1185">Reference proteome</keyword>
<evidence type="ECO:0000259" key="3">
    <source>
        <dbReference type="PROSITE" id="PS50004"/>
    </source>
</evidence>